<evidence type="ECO:0000313" key="2">
    <source>
        <dbReference type="Proteomes" id="UP001595833"/>
    </source>
</evidence>
<dbReference type="EMBL" id="JBHSJB010000017">
    <property type="protein sequence ID" value="MFC5055789.1"/>
    <property type="molecule type" value="Genomic_DNA"/>
</dbReference>
<dbReference type="Proteomes" id="UP001595833">
    <property type="component" value="Unassembled WGS sequence"/>
</dbReference>
<reference evidence="2" key="1">
    <citation type="journal article" date="2019" name="Int. J. Syst. Evol. Microbiol.">
        <title>The Global Catalogue of Microorganisms (GCM) 10K type strain sequencing project: providing services to taxonomists for standard genome sequencing and annotation.</title>
        <authorList>
            <consortium name="The Broad Institute Genomics Platform"/>
            <consortium name="The Broad Institute Genome Sequencing Center for Infectious Disease"/>
            <person name="Wu L."/>
            <person name="Ma J."/>
        </authorList>
    </citation>
    <scope>NUCLEOTIDE SEQUENCE [LARGE SCALE GENOMIC DNA]</scope>
    <source>
        <strain evidence="2">KCTC 12848</strain>
    </source>
</reference>
<comment type="caution">
    <text evidence="1">The sequence shown here is derived from an EMBL/GenBank/DDBJ whole genome shotgun (WGS) entry which is preliminary data.</text>
</comment>
<name>A0ABV9XZP1_9PSEU</name>
<organism evidence="1 2">
    <name type="scientific">Saccharothrix xinjiangensis</name>
    <dbReference type="NCBI Taxonomy" id="204798"/>
    <lineage>
        <taxon>Bacteria</taxon>
        <taxon>Bacillati</taxon>
        <taxon>Actinomycetota</taxon>
        <taxon>Actinomycetes</taxon>
        <taxon>Pseudonocardiales</taxon>
        <taxon>Pseudonocardiaceae</taxon>
        <taxon>Saccharothrix</taxon>
    </lineage>
</organism>
<protein>
    <recommendedName>
        <fullName evidence="3">TniB protein</fullName>
    </recommendedName>
</protein>
<accession>A0ABV9XZP1</accession>
<gene>
    <name evidence="1" type="ORF">ACFPFM_18750</name>
</gene>
<proteinExistence type="predicted"/>
<evidence type="ECO:0008006" key="3">
    <source>
        <dbReference type="Google" id="ProtNLM"/>
    </source>
</evidence>
<evidence type="ECO:0000313" key="1">
    <source>
        <dbReference type="EMBL" id="MFC5055789.1"/>
    </source>
</evidence>
<keyword evidence="2" id="KW-1185">Reference proteome</keyword>
<dbReference type="RefSeq" id="WP_344041731.1">
    <property type="nucleotide sequence ID" value="NZ_BAAAKE010000030.1"/>
</dbReference>
<sequence length="59" mass="6186">MVDEIHNLNLATRSGAEVSDQLKYFAERLPATFAYAGIDVAESGMFAGVRGGRSPGGSP</sequence>